<dbReference type="SUPFAM" id="SSF55961">
    <property type="entry name" value="Bet v1-like"/>
    <property type="match status" value="1"/>
</dbReference>
<protein>
    <submittedName>
        <fullName evidence="3">SRPBCC domain-containing protein</fullName>
    </submittedName>
</protein>
<dbReference type="RefSeq" id="WP_344297818.1">
    <property type="nucleotide sequence ID" value="NZ_BAAANJ010000021.1"/>
</dbReference>
<comment type="caution">
    <text evidence="3">The sequence shown here is derived from an EMBL/GenBank/DDBJ whole genome shotgun (WGS) entry which is preliminary data.</text>
</comment>
<organism evidence="3 4">
    <name type="scientific">Agromyces neolithicus</name>
    <dbReference type="NCBI Taxonomy" id="269420"/>
    <lineage>
        <taxon>Bacteria</taxon>
        <taxon>Bacillati</taxon>
        <taxon>Actinomycetota</taxon>
        <taxon>Actinomycetes</taxon>
        <taxon>Micrococcales</taxon>
        <taxon>Microbacteriaceae</taxon>
        <taxon>Agromyces</taxon>
    </lineage>
</organism>
<evidence type="ECO:0000313" key="3">
    <source>
        <dbReference type="EMBL" id="GAA1820660.1"/>
    </source>
</evidence>
<evidence type="ECO:0000256" key="1">
    <source>
        <dbReference type="ARBA" id="ARBA00006817"/>
    </source>
</evidence>
<dbReference type="Proteomes" id="UP001500002">
    <property type="component" value="Unassembled WGS sequence"/>
</dbReference>
<dbReference type="EMBL" id="BAAANJ010000021">
    <property type="protein sequence ID" value="GAA1820660.1"/>
    <property type="molecule type" value="Genomic_DNA"/>
</dbReference>
<evidence type="ECO:0000259" key="2">
    <source>
        <dbReference type="Pfam" id="PF08327"/>
    </source>
</evidence>
<gene>
    <name evidence="3" type="ORF">GCM10009749_34200</name>
</gene>
<sequence length="145" mass="16642">MTEARQIYHVFIRATAEDIWQAITNPERTVQYFYETAIEVTPERRTSVWRDEDMGTDAVLEFDPPRRLVHEWRSSYDPDTADEPASRVTWQIEPRGDRLCLLTLTHDRLEASPKTAADVSGPGWMYVLSSMKTLLETGAGLPRAD</sequence>
<keyword evidence="4" id="KW-1185">Reference proteome</keyword>
<dbReference type="InterPro" id="IPR013538">
    <property type="entry name" value="ASHA1/2-like_C"/>
</dbReference>
<feature type="domain" description="Activator of Hsp90 ATPase homologue 1/2-like C-terminal" evidence="2">
    <location>
        <begin position="14"/>
        <end position="136"/>
    </location>
</feature>
<name>A0ABP4YQU1_9MICO</name>
<dbReference type="InterPro" id="IPR023393">
    <property type="entry name" value="START-like_dom_sf"/>
</dbReference>
<reference evidence="4" key="1">
    <citation type="journal article" date="2019" name="Int. J. Syst. Evol. Microbiol.">
        <title>The Global Catalogue of Microorganisms (GCM) 10K type strain sequencing project: providing services to taxonomists for standard genome sequencing and annotation.</title>
        <authorList>
            <consortium name="The Broad Institute Genomics Platform"/>
            <consortium name="The Broad Institute Genome Sequencing Center for Infectious Disease"/>
            <person name="Wu L."/>
            <person name="Ma J."/>
        </authorList>
    </citation>
    <scope>NUCLEOTIDE SEQUENCE [LARGE SCALE GENOMIC DNA]</scope>
    <source>
        <strain evidence="4">JCM 14322</strain>
    </source>
</reference>
<proteinExistence type="inferred from homology"/>
<accession>A0ABP4YQU1</accession>
<dbReference type="Gene3D" id="3.30.530.20">
    <property type="match status" value="1"/>
</dbReference>
<dbReference type="Pfam" id="PF08327">
    <property type="entry name" value="AHSA1"/>
    <property type="match status" value="1"/>
</dbReference>
<evidence type="ECO:0000313" key="4">
    <source>
        <dbReference type="Proteomes" id="UP001500002"/>
    </source>
</evidence>
<comment type="similarity">
    <text evidence="1">Belongs to the AHA1 family.</text>
</comment>